<reference evidence="1 2" key="1">
    <citation type="journal article" date="2017" name="Int. J. Syst. Evol. Microbiol.">
        <title>Gemmobacter straminiformis sp. nov., isolated from an artificial fountain.</title>
        <authorList>
            <person name="Kang J.Y."/>
            <person name="Kim M.J."/>
            <person name="Chun J."/>
            <person name="Son K.P."/>
            <person name="Jahng K.Y."/>
        </authorList>
    </citation>
    <scope>NUCLEOTIDE SEQUENCE [LARGE SCALE GENOMIC DNA]</scope>
    <source>
        <strain evidence="1 2">CAM-8</strain>
    </source>
</reference>
<evidence type="ECO:0000313" key="2">
    <source>
        <dbReference type="Proteomes" id="UP000555411"/>
    </source>
</evidence>
<keyword evidence="2" id="KW-1185">Reference proteome</keyword>
<gene>
    <name evidence="1" type="ORF">H7F16_18985</name>
</gene>
<accession>A0A842IC63</accession>
<proteinExistence type="predicted"/>
<dbReference type="EMBL" id="JACLQD010000008">
    <property type="protein sequence ID" value="MBC2837612.1"/>
    <property type="molecule type" value="Genomic_DNA"/>
</dbReference>
<protein>
    <submittedName>
        <fullName evidence="1">Uncharacterized protein</fullName>
    </submittedName>
</protein>
<evidence type="ECO:0000313" key="1">
    <source>
        <dbReference type="EMBL" id="MBC2837612.1"/>
    </source>
</evidence>
<dbReference type="AlphaFoldDB" id="A0A842IC63"/>
<organism evidence="1 2">
    <name type="scientific">Paragemmobacter straminiformis</name>
    <dbReference type="NCBI Taxonomy" id="2045119"/>
    <lineage>
        <taxon>Bacteria</taxon>
        <taxon>Pseudomonadati</taxon>
        <taxon>Pseudomonadota</taxon>
        <taxon>Alphaproteobacteria</taxon>
        <taxon>Rhodobacterales</taxon>
        <taxon>Paracoccaceae</taxon>
        <taxon>Paragemmobacter</taxon>
    </lineage>
</organism>
<dbReference type="RefSeq" id="WP_185799227.1">
    <property type="nucleotide sequence ID" value="NZ_JACLQD010000008.1"/>
</dbReference>
<name>A0A842IC63_9RHOB</name>
<dbReference type="Proteomes" id="UP000555411">
    <property type="component" value="Unassembled WGS sequence"/>
</dbReference>
<sequence length="189" mass="20771">MTKSYAGKDASRPAATRGDIVPFAASRGMTRPTACKTVATFDSHGLLCDVLWVFREVMRRRAVSIQAVQERSLRSCIAGSDCLVASVIGQTLQAALFFLHDTFLTAEIGAVSASGELEFRLRQVARQGLRRVRPDHHPRASDAGMWDRIARELDGREDFCAHVSLTRGASSAPNGLRVVLFRQQGQQGW</sequence>
<comment type="caution">
    <text evidence="1">The sequence shown here is derived from an EMBL/GenBank/DDBJ whole genome shotgun (WGS) entry which is preliminary data.</text>
</comment>